<dbReference type="InterPro" id="IPR000859">
    <property type="entry name" value="CUB_dom"/>
</dbReference>
<evidence type="ECO:0000313" key="4">
    <source>
        <dbReference type="Proteomes" id="UP000001542"/>
    </source>
</evidence>
<dbReference type="KEGG" id="tva:4765992"/>
<reference evidence="3" key="1">
    <citation type="submission" date="2006-10" db="EMBL/GenBank/DDBJ databases">
        <authorList>
            <person name="Amadeo P."/>
            <person name="Zhao Q."/>
            <person name="Wortman J."/>
            <person name="Fraser-Liggett C."/>
            <person name="Carlton J."/>
        </authorList>
    </citation>
    <scope>NUCLEOTIDE SEQUENCE</scope>
    <source>
        <strain evidence="3">G3</strain>
    </source>
</reference>
<evidence type="ECO:0000259" key="2">
    <source>
        <dbReference type="Pfam" id="PF00431"/>
    </source>
</evidence>
<dbReference type="STRING" id="5722.A2EGW1"/>
<dbReference type="InParanoid" id="A2EGW1"/>
<protein>
    <submittedName>
        <fullName evidence="3">CUB domain containing protein</fullName>
    </submittedName>
</protein>
<dbReference type="Gene3D" id="2.60.120.290">
    <property type="entry name" value="Spermadhesin, CUB domain"/>
    <property type="match status" value="1"/>
</dbReference>
<gene>
    <name evidence="3" type="ORF">TVAG_497180</name>
</gene>
<dbReference type="VEuPathDB" id="TrichDB:TVAGG3_0803640"/>
<organism evidence="3 4">
    <name type="scientific">Trichomonas vaginalis (strain ATCC PRA-98 / G3)</name>
    <dbReference type="NCBI Taxonomy" id="412133"/>
    <lineage>
        <taxon>Eukaryota</taxon>
        <taxon>Metamonada</taxon>
        <taxon>Parabasalia</taxon>
        <taxon>Trichomonadida</taxon>
        <taxon>Trichomonadidae</taxon>
        <taxon>Trichomonas</taxon>
    </lineage>
</organism>
<dbReference type="OrthoDB" id="661148at2759"/>
<sequence length="2531" mass="286719">MEGKGIFKLFGPGAIYGHNTLQNLVDLYMLNDPLNYNKDIPFISETAPRQIKGPDSLQLNDLIRTRAFFMDNIKIFFPDNEQRNKPEIIPEKNTNISIQIADSFLFPIINLATSANIEAAKTAITILSNYFRDHEWNGDNDISSLSEKLIQLLANTYSREDSTPEIHEETAKIWLELFHRKGRLDDIVLFLGSWINSKTRTIPNLGFIIESIKKEIIPSSFLREISNNKSKPFYSSILMNSTQNTPRNIKVAAHCGFLYLLDEQIGLVKLGTGINGTIYSSLEVENKSFTQKNPIGLAVNEKFVFVKCSNDPLTVCDPISLEIIGYVLFDGTFTQDITSNQLFVVNGSFTAKRDYLYISDGQSIFEYLIKDDRIEPTRIINLALHITLEPSTSLVCNGEIFLIVAQSADKYELSEFNLINGTLIQSQLQPDISSSNVAFDYETRALFFIGTGETSSYIICSTAITYLNKEPTNNASPMLTIFEILPALLISRQNNEFATKYTIKDMHSIYKVLDQCTQCKDGEQFITPIVQMIIIFLNEHPYCELPPPDLFQKIFNYISYDIKPFFIKAVFNQIRPPYNSQKVLFQIFETIDSKSIMKGIGMIEMISPELLVVLLQKTEILKEATSNLNHSSYAYIQRLIYSIMNGYFIENTFTTGMIIPLFVLLQPSNSHLFFSIMATLLPVLQFAMKDHLYFGALIPFLPSFIKKLHSFCPVKGLEEFARHHMSVCTDQPFSTQVTIDETPHPYHNNSDYVHTYEFKNAIEISIVFDQMTNTEANCDWLQVFTDRECIVPLTEKMSGRFNKWVSPITTHAKTISLKFHSDTSVNEWGYKATITQKIFSQKNYDSPDPRFDIYYSLCNIIIENMKNFKEMNNLDFKIDKFDKTDFDFDEDISDKIKELVGDEYIGYLYPLKIAMINHIHKYLKNEIKNKEMLLNIIRSPFAAINYTNEGFGNLANQLLFYIPPGISKQNRNFLADTINGSPQTNSFIEEALKFANNVFDLQNPSLTDCITAANKAIVAFKLMGTIDVKEAINLWFKCLKAISSIRIVPGSMTNDNFKILSKLGNYIVVENNFAEEFVNKHYEILIKTDINTYVTDAPVVRYALHRVNEIPVGSVSNETLLKFTLRVLEFNLPNIIHSVLEMINKFNIRTDEISEQFESIIRKIGNCYEYFLYNNVKTVISDDGKRFSYMLAYCLRQMLTEKSLNKLSTILNSDNWLGAAIMLSCRSFPISPSQKIRMKEENVEGTITAIDPLNISITTESKANLVVPLIDFTSLLPLKPEFDLILPEPLKGADQNLINSLLKHKNSYIALSALSEILKNSDCDFKQVYDQIKNVECHFLSERPTFHIFEEMTTMINKLPDTEGLRKELNGNTTIYSYIYDDTISLYHFEPNGDAFFGFCEKDNTLPSSAFLLKLTEKSIIFNNTVIIEHETIKVVKIGYLKETMELYISTGGAPKWTGIFIHPMNNPIPVIISRQKITKFDPSPLIWCPLFDNSMQIEGNIPTHASICEELIPIDEINDFTFSKSDSTIISLVPALSKFVNQFYIEFQFKGPQPKICVASPLQKNIYTFAYQIPSDNSEICGLLIDNERHLACVTLNGELLQDSVRPIEDDDAIIMFQTSELQSFTLNSGSMPYLFDLSQQIFEPSVGIMLEKSQNAVVYQLQTPVDFDVSDQHNFATEMVAPYIVTSAEGSNDYAEKLGFGYADSQNVTVYLSGKMNSSLASVTVPFQNATGIIERISQTHNNFQRNLMDYMAAISNLPYNEGCLCPENAERFKWIILCICLDKCKQKMSNEEKIDFFINLLTNTYCENSIYKPHNIDDFFNDKDCLTELCQTAMKTLLLDRSLFKGFPLYTLYPNTSSGSRISLHNAKRVLFVCKSCMLKSKIKLTDRQGCGITIDNGSNPIYIFDGDTINFEQANSGDIITAHIIPLTGKSNRNEFNYGFSLSFIRLFIEYVKTHKENKECIKILDDYIIYPLWKLTMTTNVRVYINYIADWLTVILDKEIFSEEMLVRYRKVLNIQRVIQDQPSVLTGILCLISVFLYKGQSLQSFIECVLDIDKSKQTFASLIFRQLSLELLNPFITKDSLLSNLPQSVISSIAIDALSLSLRDGAMIVRANPTETSKIATINSPDASGLAVMRVLPTTTASVSLKKSPIVPDCIIPGSGGTLKITKGHQDQVPYVLQIIPVGKKMRRHADDARRIALLVDEIRKKWTSEDEALAVFLSQISFQMNFPLLFAGMSDDLIRLFFPRVSVTAARFRCSLCLEYLRGTENCPQLDISSLSNPLLKGLFSALFPHRQLLVDPAKSSSILPPTLPTRNAQLSDFFSQLYDELRNSPLSRIFSLGTDVVGSLSEPHKISDVLLSLKNDMFDENGCPLKTSLSPKQMDGYLGFGLFGAICIASGRLLPFNVSDDVIESIVGGNYQETPQHTAIRLGASRIDKACVRMSVAREGRSYMKYFKLAAATLDSELDEQSYGASVISSPIFGPLIRTVCGGKKIKSVSKVSEFVFLFNSETGELTIPDDVTLLQSFQ</sequence>
<dbReference type="Pfam" id="PF00431">
    <property type="entry name" value="CUB"/>
    <property type="match status" value="1"/>
</dbReference>
<dbReference type="EMBL" id="DS113385">
    <property type="protein sequence ID" value="EAY08095.1"/>
    <property type="molecule type" value="Genomic_DNA"/>
</dbReference>
<evidence type="ECO:0000313" key="3">
    <source>
        <dbReference type="EMBL" id="EAY08095.1"/>
    </source>
</evidence>
<dbReference type="SUPFAM" id="SSF49854">
    <property type="entry name" value="Spermadhesin, CUB domain"/>
    <property type="match status" value="1"/>
</dbReference>
<dbReference type="PANTHER" id="PTHR22772:SF4">
    <property type="entry name" value="ZINC FINGER ZZ-TYPE AND EF-HAND DOMAIN-CONTAINING PROTEIN 1"/>
    <property type="match status" value="1"/>
</dbReference>
<reference evidence="3" key="2">
    <citation type="journal article" date="2007" name="Science">
        <title>Draft genome sequence of the sexually transmitted pathogen Trichomonas vaginalis.</title>
        <authorList>
            <person name="Carlton J.M."/>
            <person name="Hirt R.P."/>
            <person name="Silva J.C."/>
            <person name="Delcher A.L."/>
            <person name="Schatz M."/>
            <person name="Zhao Q."/>
            <person name="Wortman J.R."/>
            <person name="Bidwell S.L."/>
            <person name="Alsmark U.C.M."/>
            <person name="Besteiro S."/>
            <person name="Sicheritz-Ponten T."/>
            <person name="Noel C.J."/>
            <person name="Dacks J.B."/>
            <person name="Foster P.G."/>
            <person name="Simillion C."/>
            <person name="Van de Peer Y."/>
            <person name="Miranda-Saavedra D."/>
            <person name="Barton G.J."/>
            <person name="Westrop G.D."/>
            <person name="Mueller S."/>
            <person name="Dessi D."/>
            <person name="Fiori P.L."/>
            <person name="Ren Q."/>
            <person name="Paulsen I."/>
            <person name="Zhang H."/>
            <person name="Bastida-Corcuera F.D."/>
            <person name="Simoes-Barbosa A."/>
            <person name="Brown M.T."/>
            <person name="Hayes R.D."/>
            <person name="Mukherjee M."/>
            <person name="Okumura C.Y."/>
            <person name="Schneider R."/>
            <person name="Smith A.J."/>
            <person name="Vanacova S."/>
            <person name="Villalvazo M."/>
            <person name="Haas B.J."/>
            <person name="Pertea M."/>
            <person name="Feldblyum T.V."/>
            <person name="Utterback T.R."/>
            <person name="Shu C.L."/>
            <person name="Osoegawa K."/>
            <person name="de Jong P.J."/>
            <person name="Hrdy I."/>
            <person name="Horvathova L."/>
            <person name="Zubacova Z."/>
            <person name="Dolezal P."/>
            <person name="Malik S.B."/>
            <person name="Logsdon J.M. Jr."/>
            <person name="Henze K."/>
            <person name="Gupta A."/>
            <person name="Wang C.C."/>
            <person name="Dunne R.L."/>
            <person name="Upcroft J.A."/>
            <person name="Upcroft P."/>
            <person name="White O."/>
            <person name="Salzberg S.L."/>
            <person name="Tang P."/>
            <person name="Chiu C.-H."/>
            <person name="Lee Y.-S."/>
            <person name="Embley T.M."/>
            <person name="Coombs G.H."/>
            <person name="Mottram J.C."/>
            <person name="Tachezy J."/>
            <person name="Fraser-Liggett C.M."/>
            <person name="Johnson P.J."/>
        </authorList>
    </citation>
    <scope>NUCLEOTIDE SEQUENCE [LARGE SCALE GENOMIC DNA]</scope>
    <source>
        <strain evidence="3">G3</strain>
    </source>
</reference>
<evidence type="ECO:0000256" key="1">
    <source>
        <dbReference type="ARBA" id="ARBA00023157"/>
    </source>
</evidence>
<dbReference type="VEuPathDB" id="TrichDB:TVAG_497180"/>
<dbReference type="InterPro" id="IPR040099">
    <property type="entry name" value="ZZEF1"/>
</dbReference>
<dbReference type="InterPro" id="IPR035914">
    <property type="entry name" value="Sperma_CUB_dom_sf"/>
</dbReference>
<dbReference type="PANTHER" id="PTHR22772">
    <property type="entry name" value="NOVEL ZZ TYPE ZINC FINGER DOMAIN CONTAINING PROTEIN"/>
    <property type="match status" value="1"/>
</dbReference>
<dbReference type="RefSeq" id="XP_001320318.1">
    <property type="nucleotide sequence ID" value="XM_001320283.1"/>
</dbReference>
<keyword evidence="4" id="KW-1185">Reference proteome</keyword>
<feature type="domain" description="CUB" evidence="2">
    <location>
        <begin position="738"/>
        <end position="833"/>
    </location>
</feature>
<name>A2EGW1_TRIV3</name>
<accession>A2EGW1</accession>
<proteinExistence type="predicted"/>
<keyword evidence="1" id="KW-1015">Disulfide bond</keyword>
<dbReference type="Proteomes" id="UP000001542">
    <property type="component" value="Unassembled WGS sequence"/>
</dbReference>